<evidence type="ECO:0000313" key="1">
    <source>
        <dbReference type="EMBL" id="MBD7907147.1"/>
    </source>
</evidence>
<comment type="caution">
    <text evidence="1">The sequence shown here is derived from an EMBL/GenBank/DDBJ whole genome shotgun (WGS) entry which is preliminary data.</text>
</comment>
<evidence type="ECO:0000313" key="2">
    <source>
        <dbReference type="Proteomes" id="UP000659496"/>
    </source>
</evidence>
<dbReference type="InterPro" id="IPR006135">
    <property type="entry name" value="T3SS_substrate_exporter"/>
</dbReference>
<dbReference type="SUPFAM" id="SSF160544">
    <property type="entry name" value="EscU C-terminal domain-like"/>
    <property type="match status" value="1"/>
</dbReference>
<dbReference type="PANTHER" id="PTHR30531">
    <property type="entry name" value="FLAGELLAR BIOSYNTHETIC PROTEIN FLHB"/>
    <property type="match status" value="1"/>
</dbReference>
<name>A0ABR8PG60_9BACL</name>
<dbReference type="Gene3D" id="3.40.1690.10">
    <property type="entry name" value="secretion proteins EscU"/>
    <property type="match status" value="1"/>
</dbReference>
<keyword evidence="2" id="KW-1185">Reference proteome</keyword>
<reference evidence="1 2" key="1">
    <citation type="submission" date="2020-08" db="EMBL/GenBank/DDBJ databases">
        <title>A Genomic Blueprint of the Chicken Gut Microbiome.</title>
        <authorList>
            <person name="Gilroy R."/>
            <person name="Ravi A."/>
            <person name="Getino M."/>
            <person name="Pursley I."/>
            <person name="Horton D.L."/>
            <person name="Alikhan N.-F."/>
            <person name="Baker D."/>
            <person name="Gharbi K."/>
            <person name="Hall N."/>
            <person name="Watson M."/>
            <person name="Adriaenssens E.M."/>
            <person name="Foster-Nyarko E."/>
            <person name="Jarju S."/>
            <person name="Secka A."/>
            <person name="Antonio M."/>
            <person name="Oren A."/>
            <person name="Chaudhuri R."/>
            <person name="La Ragione R.M."/>
            <person name="Hildebrand F."/>
            <person name="Pallen M.J."/>
        </authorList>
    </citation>
    <scope>NUCLEOTIDE SEQUENCE [LARGE SCALE GENOMIC DNA]</scope>
    <source>
        <strain evidence="1 2">Sa3CUA8</strain>
    </source>
</reference>
<protein>
    <submittedName>
        <fullName evidence="1">EscU/YscU/HrcU family type III secretion system export apparatus switch protein</fullName>
    </submittedName>
</protein>
<dbReference type="Proteomes" id="UP000659496">
    <property type="component" value="Unassembled WGS sequence"/>
</dbReference>
<dbReference type="PANTHER" id="PTHR30531:SF12">
    <property type="entry name" value="FLAGELLAR BIOSYNTHETIC PROTEIN FLHB"/>
    <property type="match status" value="1"/>
</dbReference>
<gene>
    <name evidence="1" type="ORF">H9659_02205</name>
</gene>
<dbReference type="Pfam" id="PF01312">
    <property type="entry name" value="Bac_export_2"/>
    <property type="match status" value="1"/>
</dbReference>
<sequence>MNEKRYKRREAVALTYLPELNEAPKVTAKGKGQIAENILEKAREHGVPIQEDPSLVELLGQLEVNETIPDQLYQAVSEVLAYVYRLDRAKSVK</sequence>
<proteinExistence type="predicted"/>
<dbReference type="InterPro" id="IPR029025">
    <property type="entry name" value="T3SS_substrate_exporter_C"/>
</dbReference>
<accession>A0ABR8PG60</accession>
<organism evidence="1 2">
    <name type="scientific">Sporosarcina gallistercoris</name>
    <dbReference type="NCBI Taxonomy" id="2762245"/>
    <lineage>
        <taxon>Bacteria</taxon>
        <taxon>Bacillati</taxon>
        <taxon>Bacillota</taxon>
        <taxon>Bacilli</taxon>
        <taxon>Bacillales</taxon>
        <taxon>Caryophanaceae</taxon>
        <taxon>Sporosarcina</taxon>
    </lineage>
</organism>
<dbReference type="RefSeq" id="WP_191688298.1">
    <property type="nucleotide sequence ID" value="NZ_JACSQY010000001.1"/>
</dbReference>
<dbReference type="EMBL" id="JACSQY010000001">
    <property type="protein sequence ID" value="MBD7907147.1"/>
    <property type="molecule type" value="Genomic_DNA"/>
</dbReference>